<dbReference type="GeneID" id="37168558"/>
<name>A0A8G1R0T8_9EURO</name>
<organism evidence="2 3">
    <name type="scientific">Aspergillus piperis CBS 112811</name>
    <dbReference type="NCBI Taxonomy" id="1448313"/>
    <lineage>
        <taxon>Eukaryota</taxon>
        <taxon>Fungi</taxon>
        <taxon>Dikarya</taxon>
        <taxon>Ascomycota</taxon>
        <taxon>Pezizomycotina</taxon>
        <taxon>Eurotiomycetes</taxon>
        <taxon>Eurotiomycetidae</taxon>
        <taxon>Eurotiales</taxon>
        <taxon>Aspergillaceae</taxon>
        <taxon>Aspergillus</taxon>
        <taxon>Aspergillus subgen. Circumdati</taxon>
    </lineage>
</organism>
<dbReference type="RefSeq" id="XP_025515216.1">
    <property type="nucleotide sequence ID" value="XM_025665156.1"/>
</dbReference>
<reference evidence="2 3" key="1">
    <citation type="submission" date="2018-02" db="EMBL/GenBank/DDBJ databases">
        <title>The genomes of Aspergillus section Nigri reveals drivers in fungal speciation.</title>
        <authorList>
            <consortium name="DOE Joint Genome Institute"/>
            <person name="Vesth T.C."/>
            <person name="Nybo J."/>
            <person name="Theobald S."/>
            <person name="Brandl J."/>
            <person name="Frisvad J.C."/>
            <person name="Nielsen K.F."/>
            <person name="Lyhne E.K."/>
            <person name="Kogle M.E."/>
            <person name="Kuo A."/>
            <person name="Riley R."/>
            <person name="Clum A."/>
            <person name="Nolan M."/>
            <person name="Lipzen A."/>
            <person name="Salamov A."/>
            <person name="Henrissat B."/>
            <person name="Wiebenga A."/>
            <person name="De vries R.P."/>
            <person name="Grigoriev I.V."/>
            <person name="Mortensen U.H."/>
            <person name="Andersen M.R."/>
            <person name="Baker S.E."/>
        </authorList>
    </citation>
    <scope>NUCLEOTIDE SEQUENCE [LARGE SCALE GENOMIC DNA]</scope>
    <source>
        <strain evidence="2 3">CBS 112811</strain>
    </source>
</reference>
<accession>A0A8G1R0T8</accession>
<dbReference type="EMBL" id="KZ825063">
    <property type="protein sequence ID" value="RAH57294.1"/>
    <property type="molecule type" value="Genomic_DNA"/>
</dbReference>
<dbReference type="Proteomes" id="UP000249526">
    <property type="component" value="Unassembled WGS sequence"/>
</dbReference>
<sequence length="152" mass="15729">MDFGATSFWNPQTLLPALANGSLLPSPPRRHGHPQPLMSYSQLGLNTKIIPPNSPATAPVDVCANHRALVRKAGSAAITLLKKHQQHPPSASSALTPVPRSSAPAQHWTTCTPTPPGPATSSSPAAPASAVPHTKSPRTTPSSPKPSKTAPN</sequence>
<evidence type="ECO:0000313" key="3">
    <source>
        <dbReference type="Proteomes" id="UP000249526"/>
    </source>
</evidence>
<evidence type="ECO:0000313" key="2">
    <source>
        <dbReference type="EMBL" id="RAH57294.1"/>
    </source>
</evidence>
<keyword evidence="3" id="KW-1185">Reference proteome</keyword>
<feature type="region of interest" description="Disordered" evidence="1">
    <location>
        <begin position="82"/>
        <end position="152"/>
    </location>
</feature>
<protein>
    <submittedName>
        <fullName evidence="2">Uncharacterized protein</fullName>
    </submittedName>
</protein>
<evidence type="ECO:0000256" key="1">
    <source>
        <dbReference type="SAM" id="MobiDB-lite"/>
    </source>
</evidence>
<gene>
    <name evidence="2" type="ORF">BO85DRAFT_520741</name>
</gene>
<dbReference type="AlphaFoldDB" id="A0A8G1R0T8"/>
<feature type="compositionally biased region" description="Low complexity" evidence="1">
    <location>
        <begin position="119"/>
        <end position="152"/>
    </location>
</feature>
<proteinExistence type="predicted"/>